<dbReference type="EMBL" id="BGPR01056800">
    <property type="protein sequence ID" value="GBO33250.1"/>
    <property type="molecule type" value="Genomic_DNA"/>
</dbReference>
<evidence type="ECO:0000313" key="2">
    <source>
        <dbReference type="Proteomes" id="UP000499080"/>
    </source>
</evidence>
<feature type="non-terminal residue" evidence="1">
    <location>
        <position position="1"/>
    </location>
</feature>
<accession>A0A4Y2WAQ1</accession>
<dbReference type="AlphaFoldDB" id="A0A4Y2WAQ1"/>
<keyword evidence="2" id="KW-1185">Reference proteome</keyword>
<evidence type="ECO:0000313" key="1">
    <source>
        <dbReference type="EMBL" id="GBO33250.1"/>
    </source>
</evidence>
<protein>
    <submittedName>
        <fullName evidence="1">Uncharacterized protein</fullName>
    </submittedName>
</protein>
<name>A0A4Y2WAQ1_ARAVE</name>
<sequence>HYRRYKRHEPHPLYISAEEDEEVEAPQVVDTLVADVPSPLVVERLEADKKFEGRASADFDVSKFYELIKFCIYEI</sequence>
<comment type="caution">
    <text evidence="1">The sequence shown here is derived from an EMBL/GenBank/DDBJ whole genome shotgun (WGS) entry which is preliminary data.</text>
</comment>
<proteinExistence type="predicted"/>
<organism evidence="1 2">
    <name type="scientific">Araneus ventricosus</name>
    <name type="common">Orbweaver spider</name>
    <name type="synonym">Epeira ventricosa</name>
    <dbReference type="NCBI Taxonomy" id="182803"/>
    <lineage>
        <taxon>Eukaryota</taxon>
        <taxon>Metazoa</taxon>
        <taxon>Ecdysozoa</taxon>
        <taxon>Arthropoda</taxon>
        <taxon>Chelicerata</taxon>
        <taxon>Arachnida</taxon>
        <taxon>Araneae</taxon>
        <taxon>Araneomorphae</taxon>
        <taxon>Entelegynae</taxon>
        <taxon>Araneoidea</taxon>
        <taxon>Araneidae</taxon>
        <taxon>Araneus</taxon>
    </lineage>
</organism>
<reference evidence="1 2" key="1">
    <citation type="journal article" date="2019" name="Sci. Rep.">
        <title>Orb-weaving spider Araneus ventricosus genome elucidates the spidroin gene catalogue.</title>
        <authorList>
            <person name="Kono N."/>
            <person name="Nakamura H."/>
            <person name="Ohtoshi R."/>
            <person name="Moran D.A.P."/>
            <person name="Shinohara A."/>
            <person name="Yoshida Y."/>
            <person name="Fujiwara M."/>
            <person name="Mori M."/>
            <person name="Tomita M."/>
            <person name="Arakawa K."/>
        </authorList>
    </citation>
    <scope>NUCLEOTIDE SEQUENCE [LARGE SCALE GENOMIC DNA]</scope>
</reference>
<gene>
    <name evidence="1" type="ORF">AVEN_69070-2_1</name>
</gene>
<dbReference type="Proteomes" id="UP000499080">
    <property type="component" value="Unassembled WGS sequence"/>
</dbReference>